<evidence type="ECO:0000256" key="1">
    <source>
        <dbReference type="ARBA" id="ARBA00005750"/>
    </source>
</evidence>
<evidence type="ECO:0000313" key="8">
    <source>
        <dbReference type="Proteomes" id="UP000254956"/>
    </source>
</evidence>
<gene>
    <name evidence="7" type="primary">ywqE_1</name>
    <name evidence="7" type="ORF">NCTC12413_01116</name>
    <name evidence="6" type="ORF">SAR03_18070</name>
</gene>
<keyword evidence="2 5" id="KW-0378">Hydrolase</keyword>
<evidence type="ECO:0000313" key="7">
    <source>
        <dbReference type="EMBL" id="SUJ17173.1"/>
    </source>
</evidence>
<dbReference type="SUPFAM" id="SSF89550">
    <property type="entry name" value="PHP domain-like"/>
    <property type="match status" value="1"/>
</dbReference>
<comment type="similarity">
    <text evidence="1 5">Belongs to the metallo-dependent hydrolases superfamily. CpsB/CapC family.</text>
</comment>
<evidence type="ECO:0000256" key="5">
    <source>
        <dbReference type="PIRNR" id="PIRNR016557"/>
    </source>
</evidence>
<reference evidence="6 9" key="2">
    <citation type="submission" date="2019-07" db="EMBL/GenBank/DDBJ databases">
        <title>Whole genome shotgun sequence of Staphylococcus arlettae NBRC 109765.</title>
        <authorList>
            <person name="Hosoyama A."/>
            <person name="Uohara A."/>
            <person name="Ohji S."/>
            <person name="Ichikawa N."/>
        </authorList>
    </citation>
    <scope>NUCLEOTIDE SEQUENCE [LARGE SCALE GENOMIC DNA]</scope>
    <source>
        <strain evidence="6 9">NBRC 109765</strain>
    </source>
</reference>
<proteinExistence type="inferred from homology"/>
<sequence length="253" mass="29201">MIDMHNHILPAIDDGPQSIDGTLKLLRQAKQQGVTGIIATPHHLSLKYNNPIETVIESINNVMQIPEVISICLPIYPGQEIRISDKILTDIKNNQIIGLNYSKYLLIEFPSNEIPHYSQQLFFELQLQQFIPIIAHPERNNVFLKQSDTLYYLIKNGALSQLTITSVIGKLGKKIQKFALQLIDHNLTHFIASDAHHYCYRPFENNQLYQNTKLKHYASEITQMLKNSQCIIKDESILKKQPLKIDKRFLKLF</sequence>
<dbReference type="Proteomes" id="UP000254956">
    <property type="component" value="Unassembled WGS sequence"/>
</dbReference>
<dbReference type="EMBL" id="BKAV01000020">
    <property type="protein sequence ID" value="GEQ00770.1"/>
    <property type="molecule type" value="Genomic_DNA"/>
</dbReference>
<dbReference type="GO" id="GO:0004725">
    <property type="term" value="F:protein tyrosine phosphatase activity"/>
    <property type="evidence" value="ECO:0007669"/>
    <property type="project" value="UniProtKB-UniRule"/>
</dbReference>
<dbReference type="AlphaFoldDB" id="A0A380CBM5"/>
<dbReference type="Pfam" id="PF19567">
    <property type="entry name" value="CpsB_CapC"/>
    <property type="match status" value="1"/>
</dbReference>
<keyword evidence="9" id="KW-1185">Reference proteome</keyword>
<evidence type="ECO:0000256" key="2">
    <source>
        <dbReference type="ARBA" id="ARBA00022801"/>
    </source>
</evidence>
<protein>
    <recommendedName>
        <fullName evidence="5">Tyrosine-protein phosphatase</fullName>
        <ecNumber evidence="5">3.1.3.48</ecNumber>
    </recommendedName>
</protein>
<keyword evidence="3 5" id="KW-0904">Protein phosphatase</keyword>
<dbReference type="PANTHER" id="PTHR39181:SF1">
    <property type="entry name" value="TYROSINE-PROTEIN PHOSPHATASE YWQE"/>
    <property type="match status" value="1"/>
</dbReference>
<dbReference type="InterPro" id="IPR016667">
    <property type="entry name" value="Caps_polysacc_synth_CpsB/CapC"/>
</dbReference>
<dbReference type="RefSeq" id="WP_103387786.1">
    <property type="nucleotide sequence ID" value="NZ_BKAV01000020.1"/>
</dbReference>
<evidence type="ECO:0000313" key="9">
    <source>
        <dbReference type="Proteomes" id="UP000321598"/>
    </source>
</evidence>
<comment type="catalytic activity">
    <reaction evidence="4 5">
        <text>O-phospho-L-tyrosyl-[protein] + H2O = L-tyrosyl-[protein] + phosphate</text>
        <dbReference type="Rhea" id="RHEA:10684"/>
        <dbReference type="Rhea" id="RHEA-COMP:10136"/>
        <dbReference type="Rhea" id="RHEA-COMP:20101"/>
        <dbReference type="ChEBI" id="CHEBI:15377"/>
        <dbReference type="ChEBI" id="CHEBI:43474"/>
        <dbReference type="ChEBI" id="CHEBI:46858"/>
        <dbReference type="ChEBI" id="CHEBI:61978"/>
        <dbReference type="EC" id="3.1.3.48"/>
    </reaction>
</comment>
<dbReference type="PIRSF" id="PIRSF016557">
    <property type="entry name" value="Caps_synth_CpsB"/>
    <property type="match status" value="1"/>
</dbReference>
<dbReference type="EC" id="3.1.3.48" evidence="5"/>
<dbReference type="InterPro" id="IPR016195">
    <property type="entry name" value="Pol/histidinol_Pase-like"/>
</dbReference>
<dbReference type="Gene3D" id="3.20.20.140">
    <property type="entry name" value="Metal-dependent hydrolases"/>
    <property type="match status" value="1"/>
</dbReference>
<dbReference type="Proteomes" id="UP000321598">
    <property type="component" value="Unassembled WGS sequence"/>
</dbReference>
<reference evidence="7 8" key="1">
    <citation type="submission" date="2018-06" db="EMBL/GenBank/DDBJ databases">
        <authorList>
            <consortium name="Pathogen Informatics"/>
            <person name="Doyle S."/>
        </authorList>
    </citation>
    <scope>NUCLEOTIDE SEQUENCE [LARGE SCALE GENOMIC DNA]</scope>
    <source>
        <strain evidence="7 8">NCTC12413</strain>
    </source>
</reference>
<dbReference type="EMBL" id="UGZE01000001">
    <property type="protein sequence ID" value="SUJ17173.1"/>
    <property type="molecule type" value="Genomic_DNA"/>
</dbReference>
<accession>A0A380CBM5</accession>
<evidence type="ECO:0000256" key="4">
    <source>
        <dbReference type="ARBA" id="ARBA00051722"/>
    </source>
</evidence>
<evidence type="ECO:0000313" key="6">
    <source>
        <dbReference type="EMBL" id="GEQ00770.1"/>
    </source>
</evidence>
<organism evidence="7 8">
    <name type="scientific">Staphylococcus arlettae</name>
    <dbReference type="NCBI Taxonomy" id="29378"/>
    <lineage>
        <taxon>Bacteria</taxon>
        <taxon>Bacillati</taxon>
        <taxon>Bacillota</taxon>
        <taxon>Bacilli</taxon>
        <taxon>Bacillales</taxon>
        <taxon>Staphylococcaceae</taxon>
        <taxon>Staphylococcus</taxon>
    </lineage>
</organism>
<name>A0A380CBM5_9STAP</name>
<dbReference type="PANTHER" id="PTHR39181">
    <property type="entry name" value="TYROSINE-PROTEIN PHOSPHATASE YWQE"/>
    <property type="match status" value="1"/>
</dbReference>
<dbReference type="STRING" id="1212545.SARL_03491"/>
<dbReference type="OrthoDB" id="9788539at2"/>
<evidence type="ECO:0000256" key="3">
    <source>
        <dbReference type="ARBA" id="ARBA00022912"/>
    </source>
</evidence>
<dbReference type="GO" id="GO:0030145">
    <property type="term" value="F:manganese ion binding"/>
    <property type="evidence" value="ECO:0007669"/>
    <property type="project" value="UniProtKB-UniRule"/>
</dbReference>